<reference evidence="2" key="1">
    <citation type="submission" date="2016-05" db="EMBL/GenBank/DDBJ databases">
        <title>Comparative genomics of biotechnologically important yeasts.</title>
        <authorList>
            <consortium name="DOE Joint Genome Institute"/>
            <person name="Riley R."/>
            <person name="Haridas S."/>
            <person name="Wolfe K.H."/>
            <person name="Lopes M.R."/>
            <person name="Hittinger C.T."/>
            <person name="Goker M."/>
            <person name="Salamov A."/>
            <person name="Wisecaver J."/>
            <person name="Long T.M."/>
            <person name="Aerts A.L."/>
            <person name="Barry K."/>
            <person name="Choi C."/>
            <person name="Clum A."/>
            <person name="Coughlan A.Y."/>
            <person name="Deshpande S."/>
            <person name="Douglass A.P."/>
            <person name="Hanson S.J."/>
            <person name="Klenk H.-P."/>
            <person name="Labutti K."/>
            <person name="Lapidus A."/>
            <person name="Lindquist E."/>
            <person name="Lipzen A."/>
            <person name="Meier-Kolthoff J.P."/>
            <person name="Ohm R.A."/>
            <person name="Otillar R.P."/>
            <person name="Pangilinan J."/>
            <person name="Peng Y."/>
            <person name="Rokas A."/>
            <person name="Rosa C.A."/>
            <person name="Scheuner C."/>
            <person name="Sibirny A.A."/>
            <person name="Slot J.C."/>
            <person name="Stielow J.B."/>
            <person name="Sun H."/>
            <person name="Kurtzman C.P."/>
            <person name="Blackwell M."/>
            <person name="Grigoriev I.V."/>
            <person name="Jeffries T.W."/>
        </authorList>
    </citation>
    <scope>NUCLEOTIDE SEQUENCE [LARGE SCALE GENOMIC DNA]</scope>
    <source>
        <strain evidence="2">NRRL Y-17324</strain>
    </source>
</reference>
<dbReference type="Proteomes" id="UP000094285">
    <property type="component" value="Unassembled WGS sequence"/>
</dbReference>
<evidence type="ECO:0000313" key="2">
    <source>
        <dbReference type="Proteomes" id="UP000094285"/>
    </source>
</evidence>
<dbReference type="AlphaFoldDB" id="A0A1E4SJC7"/>
<dbReference type="RefSeq" id="XP_020064720.1">
    <property type="nucleotide sequence ID" value="XM_020207452.1"/>
</dbReference>
<dbReference type="EMBL" id="KV453911">
    <property type="protein sequence ID" value="ODV79598.1"/>
    <property type="molecule type" value="Genomic_DNA"/>
</dbReference>
<sequence length="57" mass="6264">MDLGSCTLTTTFFDWVDRSGRPVASACNRQHAIRTPTTFSATRTTPSIEPLQSTGKF</sequence>
<proteinExistence type="predicted"/>
<name>A0A1E4SJC7_9ASCO</name>
<accession>A0A1E4SJC7</accession>
<dbReference type="GeneID" id="30981589"/>
<keyword evidence="2" id="KW-1185">Reference proteome</keyword>
<protein>
    <submittedName>
        <fullName evidence="1">Uncharacterized protein</fullName>
    </submittedName>
</protein>
<gene>
    <name evidence="1" type="ORF">CANTADRAFT_25536</name>
</gene>
<evidence type="ECO:0000313" key="1">
    <source>
        <dbReference type="EMBL" id="ODV79598.1"/>
    </source>
</evidence>
<organism evidence="1 2">
    <name type="scientific">Suhomyces tanzawaensis NRRL Y-17324</name>
    <dbReference type="NCBI Taxonomy" id="984487"/>
    <lineage>
        <taxon>Eukaryota</taxon>
        <taxon>Fungi</taxon>
        <taxon>Dikarya</taxon>
        <taxon>Ascomycota</taxon>
        <taxon>Saccharomycotina</taxon>
        <taxon>Pichiomycetes</taxon>
        <taxon>Debaryomycetaceae</taxon>
        <taxon>Suhomyces</taxon>
    </lineage>
</organism>